<reference evidence="3" key="1">
    <citation type="journal article" date="2020" name="Mol. Plant Microbe">
        <title>Rhizobial microsymbionts of the narrowly endemic Oxytropis species growing in Kamchatka are characterized by significant genetic diversity and possess a set of genes that are associated with T3SS and T6SS secretion systems and can affect the development of symbiosis.</title>
        <authorList>
            <person name="Safronova V."/>
            <person name="Guro P."/>
            <person name="Sazanova A."/>
            <person name="Kuznetsova I."/>
            <person name="Belimov A."/>
            <person name="Yakubov V."/>
            <person name="Chirak E."/>
            <person name="Afonin A."/>
            <person name="Gogolev Y."/>
            <person name="Andronov E."/>
            <person name="Tikhonovich I."/>
        </authorList>
    </citation>
    <scope>NUCLEOTIDE SEQUENCE [LARGE SCALE GENOMIC DNA]</scope>
    <source>
        <strain evidence="3">581</strain>
    </source>
</reference>
<dbReference type="PROSITE" id="PS51257">
    <property type="entry name" value="PROKAR_LIPOPROTEIN"/>
    <property type="match status" value="1"/>
</dbReference>
<evidence type="ECO:0008006" key="4">
    <source>
        <dbReference type="Google" id="ProtNLM"/>
    </source>
</evidence>
<dbReference type="AlphaFoldDB" id="A0A7G6TX59"/>
<dbReference type="KEGG" id="trb:HB776_08890"/>
<sequence>MSRCHEFNGVWGMKKIIPILAVGVALMLGGCGRDPGPAGPKGETGAQGPAGPQGAQGVQGIPGAQGQAGAQGPQGPQGTPGAKGDKGDAAPVSFRAVQADGAISCEATETLVSVVCPSGGAPDGTKCTTTPTVGLCLKK</sequence>
<evidence type="ECO:0000313" key="3">
    <source>
        <dbReference type="Proteomes" id="UP000515291"/>
    </source>
</evidence>
<feature type="region of interest" description="Disordered" evidence="1">
    <location>
        <begin position="32"/>
        <end position="93"/>
    </location>
</feature>
<organism evidence="2 3">
    <name type="scientific">Tardiphaga robiniae</name>
    <dbReference type="NCBI Taxonomy" id="943830"/>
    <lineage>
        <taxon>Bacteria</taxon>
        <taxon>Pseudomonadati</taxon>
        <taxon>Pseudomonadota</taxon>
        <taxon>Alphaproteobacteria</taxon>
        <taxon>Hyphomicrobiales</taxon>
        <taxon>Nitrobacteraceae</taxon>
        <taxon>Tardiphaga</taxon>
    </lineage>
</organism>
<name>A0A7G6TX59_9BRAD</name>
<feature type="compositionally biased region" description="Low complexity" evidence="1">
    <location>
        <begin position="46"/>
        <end position="82"/>
    </location>
</feature>
<accession>A0A7G6TX59</accession>
<evidence type="ECO:0000313" key="2">
    <source>
        <dbReference type="EMBL" id="QND71341.1"/>
    </source>
</evidence>
<protein>
    <recommendedName>
        <fullName evidence="4">Collagen-like protein</fullName>
    </recommendedName>
</protein>
<gene>
    <name evidence="2" type="ORF">HB776_08890</name>
</gene>
<evidence type="ECO:0000256" key="1">
    <source>
        <dbReference type="SAM" id="MobiDB-lite"/>
    </source>
</evidence>
<dbReference type="EMBL" id="CP050292">
    <property type="protein sequence ID" value="QND71341.1"/>
    <property type="molecule type" value="Genomic_DNA"/>
</dbReference>
<dbReference type="Pfam" id="PF01391">
    <property type="entry name" value="Collagen"/>
    <property type="match status" value="1"/>
</dbReference>
<dbReference type="InterPro" id="IPR008160">
    <property type="entry name" value="Collagen"/>
</dbReference>
<dbReference type="Proteomes" id="UP000515291">
    <property type="component" value="Chromosome"/>
</dbReference>
<proteinExistence type="predicted"/>